<dbReference type="Pfam" id="PF12032">
    <property type="entry name" value="CLIP"/>
    <property type="match status" value="1"/>
</dbReference>
<evidence type="ECO:0000256" key="8">
    <source>
        <dbReference type="RuleBase" id="RU363034"/>
    </source>
</evidence>
<dbReference type="SMART" id="SM00680">
    <property type="entry name" value="CLIP"/>
    <property type="match status" value="1"/>
</dbReference>
<reference evidence="12 13" key="1">
    <citation type="submission" date="2015-09" db="EMBL/GenBank/DDBJ databases">
        <title>Draft genome of the scarab beetle Oryctes borbonicus.</title>
        <authorList>
            <person name="Meyer J.M."/>
            <person name="Markov G.V."/>
            <person name="Baskaran P."/>
            <person name="Herrmann M."/>
            <person name="Sommer R.J."/>
            <person name="Roedelsperger C."/>
        </authorList>
    </citation>
    <scope>NUCLEOTIDE SEQUENCE [LARGE SCALE GENOMIC DNA]</scope>
    <source>
        <strain evidence="12">OB123</strain>
        <tissue evidence="12">Whole animal</tissue>
    </source>
</reference>
<keyword evidence="6" id="KW-0325">Glycoprotein</keyword>
<dbReference type="InterPro" id="IPR050127">
    <property type="entry name" value="Serine_Proteases_S1"/>
</dbReference>
<dbReference type="AlphaFoldDB" id="A0A0T6B007"/>
<dbReference type="PANTHER" id="PTHR24264:SF54">
    <property type="entry name" value="PEPTIDASE S1 DOMAIN-CONTAINING PROTEIN"/>
    <property type="match status" value="1"/>
</dbReference>
<dbReference type="PANTHER" id="PTHR24264">
    <property type="entry name" value="TRYPSIN-RELATED"/>
    <property type="match status" value="1"/>
</dbReference>
<keyword evidence="13" id="KW-1185">Reference proteome</keyword>
<evidence type="ECO:0000259" key="11">
    <source>
        <dbReference type="PROSITE" id="PS51888"/>
    </source>
</evidence>
<feature type="domain" description="Peptidase S1" evidence="10">
    <location>
        <begin position="112"/>
        <end position="342"/>
    </location>
</feature>
<comment type="similarity">
    <text evidence="7 9">Belongs to the peptidase S1 family. CLIP subfamily.</text>
</comment>
<proteinExistence type="inferred from homology"/>
<feature type="signal peptide" evidence="9">
    <location>
        <begin position="1"/>
        <end position="21"/>
    </location>
</feature>
<evidence type="ECO:0000256" key="1">
    <source>
        <dbReference type="ARBA" id="ARBA00022670"/>
    </source>
</evidence>
<dbReference type="InterPro" id="IPR009003">
    <property type="entry name" value="Peptidase_S1_PA"/>
</dbReference>
<dbReference type="EMBL" id="LJIG01022469">
    <property type="protein sequence ID" value="KRT80414.1"/>
    <property type="molecule type" value="Genomic_DNA"/>
</dbReference>
<keyword evidence="1 8" id="KW-0645">Protease</keyword>
<dbReference type="InterPro" id="IPR022700">
    <property type="entry name" value="CLIP"/>
</dbReference>
<sequence length="342" mass="37369">MWCFRFLCICFFVFNLYTVQAQVSCRTPNGENARCVPINSCTILYEAVLTKDPEVVRFLRESQCGYSSGPLVCCGSVASFAPPPTSTIILNRRPDLLPDTQECGYQDDADRILNGEITIPEEFPWAALLGYRNSSGFEQFSCGATLISQRYVLTAAHCVAGKILRAVGTLHKVRLGEWNTETDPDCYGGGTFKVCTEKPQDFGIEEAIPHGDYVDGTRDRYHDIALIRMNGNARISKYVRPACVPQPSSDQITTANKLVVVGWGKTETGKYSAIRLKLKVPLVSEASCNGVFSRAGVNVRSSQLCAGGEKNKDSCNGDSGGPLLIERNNIFYVVGVVSFGAP</sequence>
<evidence type="ECO:0000256" key="5">
    <source>
        <dbReference type="ARBA" id="ARBA00023157"/>
    </source>
</evidence>
<name>A0A0T6B007_9SCAR</name>
<organism evidence="12 13">
    <name type="scientific">Oryctes borbonicus</name>
    <dbReference type="NCBI Taxonomy" id="1629725"/>
    <lineage>
        <taxon>Eukaryota</taxon>
        <taxon>Metazoa</taxon>
        <taxon>Ecdysozoa</taxon>
        <taxon>Arthropoda</taxon>
        <taxon>Hexapoda</taxon>
        <taxon>Insecta</taxon>
        <taxon>Pterygota</taxon>
        <taxon>Neoptera</taxon>
        <taxon>Endopterygota</taxon>
        <taxon>Coleoptera</taxon>
        <taxon>Polyphaga</taxon>
        <taxon>Scarabaeiformia</taxon>
        <taxon>Scarabaeidae</taxon>
        <taxon>Dynastinae</taxon>
        <taxon>Oryctes</taxon>
    </lineage>
</organism>
<dbReference type="Gene3D" id="3.30.1640.30">
    <property type="match status" value="1"/>
</dbReference>
<evidence type="ECO:0000259" key="10">
    <source>
        <dbReference type="PROSITE" id="PS50240"/>
    </source>
</evidence>
<dbReference type="EC" id="3.4.21.-" evidence="8"/>
<evidence type="ECO:0000256" key="6">
    <source>
        <dbReference type="ARBA" id="ARBA00023180"/>
    </source>
</evidence>
<keyword evidence="5" id="KW-1015">Disulfide bond</keyword>
<dbReference type="PROSITE" id="PS00134">
    <property type="entry name" value="TRYPSIN_HIS"/>
    <property type="match status" value="1"/>
</dbReference>
<dbReference type="InterPro" id="IPR001314">
    <property type="entry name" value="Peptidase_S1A"/>
</dbReference>
<accession>A0A0T6B007</accession>
<dbReference type="InterPro" id="IPR038565">
    <property type="entry name" value="CLIP_sf"/>
</dbReference>
<evidence type="ECO:0000256" key="7">
    <source>
        <dbReference type="ARBA" id="ARBA00024195"/>
    </source>
</evidence>
<dbReference type="InterPro" id="IPR033116">
    <property type="entry name" value="TRYPSIN_SER"/>
</dbReference>
<evidence type="ECO:0000256" key="9">
    <source>
        <dbReference type="RuleBase" id="RU366078"/>
    </source>
</evidence>
<dbReference type="InterPro" id="IPR001254">
    <property type="entry name" value="Trypsin_dom"/>
</dbReference>
<dbReference type="GO" id="GO:0005615">
    <property type="term" value="C:extracellular space"/>
    <property type="evidence" value="ECO:0007669"/>
    <property type="project" value="TreeGrafter"/>
</dbReference>
<protein>
    <recommendedName>
        <fullName evidence="9">CLIP domain-containing serine protease</fullName>
        <ecNumber evidence="8">3.4.21.-</ecNumber>
    </recommendedName>
</protein>
<gene>
    <name evidence="12" type="ORF">AMK59_7279</name>
</gene>
<comment type="subcellular location">
    <subcellularLocation>
        <location evidence="9">Secreted</location>
    </subcellularLocation>
</comment>
<dbReference type="GO" id="GO:0004252">
    <property type="term" value="F:serine-type endopeptidase activity"/>
    <property type="evidence" value="ECO:0007669"/>
    <property type="project" value="UniProtKB-UniRule"/>
</dbReference>
<comment type="caution">
    <text evidence="12">The sequence shown here is derived from an EMBL/GenBank/DDBJ whole genome shotgun (WGS) entry which is preliminary data.</text>
</comment>
<dbReference type="CDD" id="cd00190">
    <property type="entry name" value="Tryp_SPc"/>
    <property type="match status" value="1"/>
</dbReference>
<comment type="domain">
    <text evidence="9">The clip domain consists of 35-55 residues which are 'knitted' together usually by 3 conserved disulfide bonds forming a clip-like compact structure.</text>
</comment>
<feature type="non-terminal residue" evidence="12">
    <location>
        <position position="342"/>
    </location>
</feature>
<dbReference type="Proteomes" id="UP000051574">
    <property type="component" value="Unassembled WGS sequence"/>
</dbReference>
<dbReference type="GO" id="GO:0006508">
    <property type="term" value="P:proteolysis"/>
    <property type="evidence" value="ECO:0007669"/>
    <property type="project" value="UniProtKB-KW"/>
</dbReference>
<dbReference type="FunFam" id="2.40.10.10:FF:000028">
    <property type="entry name" value="Serine protease easter"/>
    <property type="match status" value="1"/>
</dbReference>
<keyword evidence="9" id="KW-0964">Secreted</keyword>
<keyword evidence="2 9" id="KW-0732">Signal</keyword>
<dbReference type="InterPro" id="IPR018114">
    <property type="entry name" value="TRYPSIN_HIS"/>
</dbReference>
<keyword evidence="3 8" id="KW-0378">Hydrolase</keyword>
<keyword evidence="4 8" id="KW-0720">Serine protease</keyword>
<evidence type="ECO:0000313" key="13">
    <source>
        <dbReference type="Proteomes" id="UP000051574"/>
    </source>
</evidence>
<dbReference type="Pfam" id="PF00089">
    <property type="entry name" value="Trypsin"/>
    <property type="match status" value="1"/>
</dbReference>
<dbReference type="PROSITE" id="PS50240">
    <property type="entry name" value="TRYPSIN_DOM"/>
    <property type="match status" value="1"/>
</dbReference>
<evidence type="ECO:0000256" key="3">
    <source>
        <dbReference type="ARBA" id="ARBA00022801"/>
    </source>
</evidence>
<dbReference type="InterPro" id="IPR043504">
    <property type="entry name" value="Peptidase_S1_PA_chymotrypsin"/>
</dbReference>
<evidence type="ECO:0000256" key="2">
    <source>
        <dbReference type="ARBA" id="ARBA00022729"/>
    </source>
</evidence>
<dbReference type="OrthoDB" id="8114044at2759"/>
<dbReference type="SUPFAM" id="SSF50494">
    <property type="entry name" value="Trypsin-like serine proteases"/>
    <property type="match status" value="1"/>
</dbReference>
<dbReference type="Gene3D" id="2.40.10.10">
    <property type="entry name" value="Trypsin-like serine proteases"/>
    <property type="match status" value="2"/>
</dbReference>
<dbReference type="PROSITE" id="PS51888">
    <property type="entry name" value="CLIP"/>
    <property type="match status" value="1"/>
</dbReference>
<feature type="domain" description="Clip" evidence="11">
    <location>
        <begin position="24"/>
        <end position="74"/>
    </location>
</feature>
<dbReference type="PROSITE" id="PS00135">
    <property type="entry name" value="TRYPSIN_SER"/>
    <property type="match status" value="1"/>
</dbReference>
<dbReference type="SMART" id="SM00020">
    <property type="entry name" value="Tryp_SPc"/>
    <property type="match status" value="1"/>
</dbReference>
<feature type="chain" id="PRO_5023978263" description="CLIP domain-containing serine protease" evidence="9">
    <location>
        <begin position="22"/>
        <end position="342"/>
    </location>
</feature>
<evidence type="ECO:0000313" key="12">
    <source>
        <dbReference type="EMBL" id="KRT80414.1"/>
    </source>
</evidence>
<evidence type="ECO:0000256" key="4">
    <source>
        <dbReference type="ARBA" id="ARBA00022825"/>
    </source>
</evidence>
<dbReference type="PRINTS" id="PR00722">
    <property type="entry name" value="CHYMOTRYPSIN"/>
</dbReference>